<evidence type="ECO:0000256" key="2">
    <source>
        <dbReference type="ARBA" id="ARBA00023125"/>
    </source>
</evidence>
<dbReference type="RefSeq" id="WP_207415851.1">
    <property type="nucleotide sequence ID" value="NZ_CP061178.1"/>
</dbReference>
<dbReference type="SMART" id="SM00345">
    <property type="entry name" value="HTH_GNTR"/>
    <property type="match status" value="2"/>
</dbReference>
<evidence type="ECO:0000313" key="5">
    <source>
        <dbReference type="EMBL" id="MBO1078428.1"/>
    </source>
</evidence>
<keyword evidence="6" id="KW-1185">Reference proteome</keyword>
<dbReference type="EMBL" id="JACTNG010000002">
    <property type="protein sequence ID" value="MBO1078428.1"/>
    <property type="molecule type" value="Genomic_DNA"/>
</dbReference>
<dbReference type="Proteomes" id="UP001518989">
    <property type="component" value="Unassembled WGS sequence"/>
</dbReference>
<dbReference type="InterPro" id="IPR000524">
    <property type="entry name" value="Tscrpt_reg_HTH_GntR"/>
</dbReference>
<dbReference type="Pfam" id="PF07729">
    <property type="entry name" value="FCD"/>
    <property type="match status" value="1"/>
</dbReference>
<dbReference type="InterPro" id="IPR036388">
    <property type="entry name" value="WH-like_DNA-bd_sf"/>
</dbReference>
<organism evidence="5 6">
    <name type="scientific">Roseomonas haemaphysalidis</name>
    <dbReference type="NCBI Taxonomy" id="2768162"/>
    <lineage>
        <taxon>Bacteria</taxon>
        <taxon>Pseudomonadati</taxon>
        <taxon>Pseudomonadota</taxon>
        <taxon>Alphaproteobacteria</taxon>
        <taxon>Acetobacterales</taxon>
        <taxon>Roseomonadaceae</taxon>
        <taxon>Roseomonas</taxon>
    </lineage>
</organism>
<reference evidence="5 6" key="1">
    <citation type="submission" date="2020-09" db="EMBL/GenBank/DDBJ databases">
        <title>Roseomonas.</title>
        <authorList>
            <person name="Zhu W."/>
        </authorList>
    </citation>
    <scope>NUCLEOTIDE SEQUENCE [LARGE SCALE GENOMIC DNA]</scope>
    <source>
        <strain evidence="5 6">573</strain>
    </source>
</reference>
<dbReference type="InterPro" id="IPR008920">
    <property type="entry name" value="TF_FadR/GntR_C"/>
</dbReference>
<dbReference type="CDD" id="cd07377">
    <property type="entry name" value="WHTH_GntR"/>
    <property type="match status" value="1"/>
</dbReference>
<dbReference type="Gene3D" id="1.20.120.530">
    <property type="entry name" value="GntR ligand-binding domain-like"/>
    <property type="match status" value="1"/>
</dbReference>
<evidence type="ECO:0000256" key="1">
    <source>
        <dbReference type="ARBA" id="ARBA00023015"/>
    </source>
</evidence>
<evidence type="ECO:0000259" key="4">
    <source>
        <dbReference type="PROSITE" id="PS50949"/>
    </source>
</evidence>
<dbReference type="InterPro" id="IPR036390">
    <property type="entry name" value="WH_DNA-bd_sf"/>
</dbReference>
<dbReference type="PANTHER" id="PTHR43537:SF49">
    <property type="entry name" value="TRANSCRIPTIONAL REGULATORY PROTEIN"/>
    <property type="match status" value="1"/>
</dbReference>
<comment type="caution">
    <text evidence="5">The sequence shown here is derived from an EMBL/GenBank/DDBJ whole genome shotgun (WGS) entry which is preliminary data.</text>
</comment>
<gene>
    <name evidence="5" type="ORF">IAI61_05255</name>
</gene>
<dbReference type="Pfam" id="PF00392">
    <property type="entry name" value="GntR"/>
    <property type="match status" value="1"/>
</dbReference>
<dbReference type="SUPFAM" id="SSF46785">
    <property type="entry name" value="Winged helix' DNA-binding domain"/>
    <property type="match status" value="1"/>
</dbReference>
<keyword evidence="3" id="KW-0804">Transcription</keyword>
<dbReference type="SMART" id="SM00895">
    <property type="entry name" value="FCD"/>
    <property type="match status" value="1"/>
</dbReference>
<keyword evidence="1" id="KW-0805">Transcription regulation</keyword>
<name>A0ABS3KLU0_9PROT</name>
<protein>
    <submittedName>
        <fullName evidence="5">GntR family transcriptional regulator</fullName>
    </submittedName>
</protein>
<evidence type="ECO:0000256" key="3">
    <source>
        <dbReference type="ARBA" id="ARBA00023163"/>
    </source>
</evidence>
<feature type="domain" description="HTH gntR-type" evidence="4">
    <location>
        <begin position="6"/>
        <end position="73"/>
    </location>
</feature>
<dbReference type="PANTHER" id="PTHR43537">
    <property type="entry name" value="TRANSCRIPTIONAL REGULATOR, GNTR FAMILY"/>
    <property type="match status" value="1"/>
</dbReference>
<dbReference type="SUPFAM" id="SSF48008">
    <property type="entry name" value="GntR ligand-binding domain-like"/>
    <property type="match status" value="1"/>
</dbReference>
<proteinExistence type="predicted"/>
<keyword evidence="2" id="KW-0238">DNA-binding</keyword>
<sequence length="309" mass="34182">MAETPTSTVSQIVQALAEDVGAGVLPAGAHLSAQRLADRFGVSRFPVGQALRVLADHGVVTPAPRRGFFVAREGRQPAVTLAGHRRPEGLAAVYFAIAEDRVAGRLPDTMSEAALRERYRVTRGQLAQLLDRIAAEGWAERRAGYGWRFSSVLTTPDALEQTYRLRMAIEPASLLEPGYRLDAAVAAQCRAVEENMLSGAIETASTDALYERGVRYHEAIVGASGNPFMLEALQRVNRVRRLLVYRSLTDRQRFYRQAQDHLAILDLLQAGRQQEASIAMRDHLAEVVKQLSTVRPLLEAKPRGIRHRE</sequence>
<dbReference type="InterPro" id="IPR011711">
    <property type="entry name" value="GntR_C"/>
</dbReference>
<evidence type="ECO:0000313" key="6">
    <source>
        <dbReference type="Proteomes" id="UP001518989"/>
    </source>
</evidence>
<dbReference type="Gene3D" id="1.10.10.10">
    <property type="entry name" value="Winged helix-like DNA-binding domain superfamily/Winged helix DNA-binding domain"/>
    <property type="match status" value="2"/>
</dbReference>
<accession>A0ABS3KLU0</accession>
<dbReference type="PROSITE" id="PS50949">
    <property type="entry name" value="HTH_GNTR"/>
    <property type="match status" value="1"/>
</dbReference>